<reference evidence="2" key="1">
    <citation type="submission" date="2022-06" db="EMBL/GenBank/DDBJ databases">
        <title>Gracilimonas sp. CAU 1638 isolated from sea sediment.</title>
        <authorList>
            <person name="Kim W."/>
        </authorList>
    </citation>
    <scope>NUCLEOTIDE SEQUENCE</scope>
    <source>
        <strain evidence="2">CAU 1638</strain>
    </source>
</reference>
<feature type="chain" id="PRO_5040760008" evidence="1">
    <location>
        <begin position="26"/>
        <end position="813"/>
    </location>
</feature>
<evidence type="ECO:0000313" key="2">
    <source>
        <dbReference type="EMBL" id="MCP9292723.1"/>
    </source>
</evidence>
<keyword evidence="1" id="KW-0732">Signal</keyword>
<feature type="signal peptide" evidence="1">
    <location>
        <begin position="1"/>
        <end position="25"/>
    </location>
</feature>
<comment type="caution">
    <text evidence="2">The sequence shown here is derived from an EMBL/GenBank/DDBJ whole genome shotgun (WGS) entry which is preliminary data.</text>
</comment>
<keyword evidence="2" id="KW-0645">Protease</keyword>
<keyword evidence="3" id="KW-1185">Reference proteome</keyword>
<dbReference type="GO" id="GO:0004180">
    <property type="term" value="F:carboxypeptidase activity"/>
    <property type="evidence" value="ECO:0007669"/>
    <property type="project" value="UniProtKB-KW"/>
</dbReference>
<evidence type="ECO:0000313" key="3">
    <source>
        <dbReference type="Proteomes" id="UP001139125"/>
    </source>
</evidence>
<evidence type="ECO:0000256" key="1">
    <source>
        <dbReference type="SAM" id="SignalP"/>
    </source>
</evidence>
<keyword evidence="2" id="KW-0378">Hydrolase</keyword>
<dbReference type="SUPFAM" id="SSF49464">
    <property type="entry name" value="Carboxypeptidase regulatory domain-like"/>
    <property type="match status" value="1"/>
</dbReference>
<dbReference type="RefSeq" id="WP_255135621.1">
    <property type="nucleotide sequence ID" value="NZ_JANDBC010000003.1"/>
</dbReference>
<name>A0A9X2RHZ2_9BACT</name>
<keyword evidence="2" id="KW-0121">Carboxypeptidase</keyword>
<gene>
    <name evidence="2" type="ORF">NM125_14130</name>
</gene>
<protein>
    <submittedName>
        <fullName evidence="2">DUF5686 and carboxypeptidase regulatory-like domain-containing protein</fullName>
    </submittedName>
</protein>
<accession>A0A9X2RHZ2</accession>
<dbReference type="Proteomes" id="UP001139125">
    <property type="component" value="Unassembled WGS sequence"/>
</dbReference>
<sequence length="813" mass="93544">MRCKSCFSGLIVFLLLLIPGMNVLAQSGTLSGFVYDAETRESLPYANIIVEGTSKGTYTASDGSYTIKLDTGTVSIRYRFISFRDTVIQFQIQPGREIEQDVYLRPDLTSMEVTVSADRVARKVQELARLRDQQNSNLNSYKAEVYKLAILSNVDKSFKYEEAGEDDLEPIAFSERKSEIRYTSDPERYSETLEANRASDNFFSEYDFFSTGGAPLNLNSDEVVLSILSEGMSVVGPISDKAGRFYELYDEEADSSWPEGTIEIYFEPKTDNRPLFEGQVWYDEEQSVILGIDVTLNEYAETNSGTFKISDLRYQQSYKKVGDFWLPEKTELSAMLQFITSKDRIYYHDEWTWDNYELNARSIDPQQIELNTTNILQDAHKRQQAYWDTLSTREKNENARLLDEAKEYEEDRAMVKVGMSAMRTFFRLPYQLERFYMTNISDIYHYNRVEGNYLGLGVRTPVHPDYEYRAIGGYGFGNQSWSYELSGYHFFGNSFVAPEGSYHKQTLPQYQDYEYNRTPLDFFEARQTMYALTTGTSGNNYFEREGYEAGFRFRFGTESFLRTLYLDETHRSLTATSSFSLFGDGLIPEEFANNDPIFPAQEGTIKGLYLHLHHDTRQYLRTQFLRDYNIRAFGWLTDAVLEKGISSWGSDFDYNRYRVGLKFYWPVFSSHFFQTDIIVGASDAGVPNQRLFTYNGYVLDDYVRYKPFNTIDYREPLGNRISQIKVRYKFGSSLTRSIPVNFIQKSGIKISTVLTAGVIDQTSSLEPLLPYSGSKAQAEIGIAASKIFGILYAEVSKKLYGKYGNSIGFLILF</sequence>
<organism evidence="2 3">
    <name type="scientific">Gracilimonas sediminicola</name>
    <dbReference type="NCBI Taxonomy" id="2952158"/>
    <lineage>
        <taxon>Bacteria</taxon>
        <taxon>Pseudomonadati</taxon>
        <taxon>Balneolota</taxon>
        <taxon>Balneolia</taxon>
        <taxon>Balneolales</taxon>
        <taxon>Balneolaceae</taxon>
        <taxon>Gracilimonas</taxon>
    </lineage>
</organism>
<dbReference type="AlphaFoldDB" id="A0A9X2RHZ2"/>
<dbReference type="InterPro" id="IPR008969">
    <property type="entry name" value="CarboxyPept-like_regulatory"/>
</dbReference>
<dbReference type="Pfam" id="PF13715">
    <property type="entry name" value="CarbopepD_reg_2"/>
    <property type="match status" value="1"/>
</dbReference>
<proteinExistence type="predicted"/>
<dbReference type="Gene3D" id="2.60.40.1120">
    <property type="entry name" value="Carboxypeptidase-like, regulatory domain"/>
    <property type="match status" value="1"/>
</dbReference>
<dbReference type="EMBL" id="JANDBC010000003">
    <property type="protein sequence ID" value="MCP9292723.1"/>
    <property type="molecule type" value="Genomic_DNA"/>
</dbReference>